<dbReference type="Pfam" id="PF01805">
    <property type="entry name" value="Surp"/>
    <property type="match status" value="1"/>
</dbReference>
<dbReference type="InterPro" id="IPR000061">
    <property type="entry name" value="Surp"/>
</dbReference>
<evidence type="ECO:0000259" key="3">
    <source>
        <dbReference type="PROSITE" id="PS50128"/>
    </source>
</evidence>
<keyword evidence="5" id="KW-1185">Reference proteome</keyword>
<dbReference type="RefSeq" id="XP_018734648.1">
    <property type="nucleotide sequence ID" value="XM_018881143.1"/>
</dbReference>
<proteinExistence type="predicted"/>
<evidence type="ECO:0000256" key="1">
    <source>
        <dbReference type="SAM" id="MobiDB-lite"/>
    </source>
</evidence>
<evidence type="ECO:0000313" key="5">
    <source>
        <dbReference type="Proteomes" id="UP000189580"/>
    </source>
</evidence>
<dbReference type="PANTHER" id="PTHR23140">
    <property type="entry name" value="RNA PROCESSING PROTEIN LD23810P"/>
    <property type="match status" value="1"/>
</dbReference>
<dbReference type="InterPro" id="IPR035967">
    <property type="entry name" value="SWAP/Surp_sf"/>
</dbReference>
<dbReference type="SMART" id="SM00648">
    <property type="entry name" value="SWAP"/>
    <property type="match status" value="1"/>
</dbReference>
<feature type="compositionally biased region" description="Basic and acidic residues" evidence="1">
    <location>
        <begin position="141"/>
        <end position="158"/>
    </location>
</feature>
<dbReference type="SUPFAM" id="SSF109905">
    <property type="entry name" value="Surp module (SWAP domain)"/>
    <property type="match status" value="1"/>
</dbReference>
<sequence>MAPPRHFVRKPVGVGEGSDSWVLRVSGLLRASRTESARIVFGLVTPVLGAGGKEDEEEELPTVSEIRVAENGQTVFIVVLERRSGELIRDKLHGFYIGRGHRLAVEFSDRTTLEQQLQNDFNSLVFRTQRISQQESGSGFDTKKSSESLTASDDRSTEKVPLTEAGVMVPSVSAAAPTLPPPATDAATDMEAKTFLDSLKSSLPTYVPFKADAENRIAVEYPRDIRTLRLVNMVVENVVQYGPAFELALMDQQQNNPDYEFLFNFDLPLHIYYRWKLVSLGKSLGLSKNDTPGLSRSSVSLNDWQTSTRQGVRFPVPMELYPNMNFVPPFPPETLDREIDELQDRSSSPSLGPPPFTSLTSTTDRDRRVRTRPFLGEIPALHLTVLLRYVSYERGSIARVMAFAIDHEAAAPEIVDLICTSIEHPSATTQSRIARTEEGSDDVNDGAAESGGLYDCTSKAAAAAAAAAAAVVLAVVAGLAAVGVTDPDNGAITGGGPLLITDVGEEADDDFRRLELLWLLLFSLSSSSSCVKLDELIGLVFFDTGEPELYF</sequence>
<dbReference type="GO" id="GO:0005634">
    <property type="term" value="C:nucleus"/>
    <property type="evidence" value="ECO:0007669"/>
    <property type="project" value="TreeGrafter"/>
</dbReference>
<dbReference type="KEGG" id="slb:AWJ20_409"/>
<dbReference type="InterPro" id="IPR051485">
    <property type="entry name" value="SR-CTD_assoc_factor"/>
</dbReference>
<organism evidence="4 5">
    <name type="scientific">Sugiyamaella lignohabitans</name>
    <dbReference type="NCBI Taxonomy" id="796027"/>
    <lineage>
        <taxon>Eukaryota</taxon>
        <taxon>Fungi</taxon>
        <taxon>Dikarya</taxon>
        <taxon>Ascomycota</taxon>
        <taxon>Saccharomycotina</taxon>
        <taxon>Dipodascomycetes</taxon>
        <taxon>Dipodascales</taxon>
        <taxon>Trichomonascaceae</taxon>
        <taxon>Sugiyamaella</taxon>
    </lineage>
</organism>
<dbReference type="GO" id="GO:0006396">
    <property type="term" value="P:RNA processing"/>
    <property type="evidence" value="ECO:0007669"/>
    <property type="project" value="InterPro"/>
</dbReference>
<dbReference type="AlphaFoldDB" id="A0A167CVZ9"/>
<dbReference type="GO" id="GO:0003723">
    <property type="term" value="F:RNA binding"/>
    <property type="evidence" value="ECO:0007669"/>
    <property type="project" value="InterPro"/>
</dbReference>
<reference evidence="4 5" key="1">
    <citation type="submission" date="2016-02" db="EMBL/GenBank/DDBJ databases">
        <title>Complete genome sequence and transcriptome regulation of the pentose utilising yeast Sugiyamaella lignohabitans.</title>
        <authorList>
            <person name="Bellasio M."/>
            <person name="Peymann A."/>
            <person name="Valli M."/>
            <person name="Sipitzky M."/>
            <person name="Graf A."/>
            <person name="Sauer M."/>
            <person name="Marx H."/>
            <person name="Mattanovich D."/>
        </authorList>
    </citation>
    <scope>NUCLEOTIDE SEQUENCE [LARGE SCALE GENOMIC DNA]</scope>
    <source>
        <strain evidence="4 5">CBS 10342</strain>
    </source>
</reference>
<evidence type="ECO:0000256" key="2">
    <source>
        <dbReference type="SAM" id="Phobius"/>
    </source>
</evidence>
<dbReference type="Gene3D" id="1.10.10.790">
    <property type="entry name" value="Surp module"/>
    <property type="match status" value="1"/>
</dbReference>
<keyword evidence="2" id="KW-1133">Transmembrane helix</keyword>
<dbReference type="OrthoDB" id="377209at2759"/>
<protein>
    <recommendedName>
        <fullName evidence="3">SURP motif domain-containing protein</fullName>
    </recommendedName>
</protein>
<dbReference type="GeneID" id="30036183"/>
<evidence type="ECO:0000313" key="4">
    <source>
        <dbReference type="EMBL" id="ANB12171.1"/>
    </source>
</evidence>
<dbReference type="EMBL" id="CP014501">
    <property type="protein sequence ID" value="ANB12171.1"/>
    <property type="molecule type" value="Genomic_DNA"/>
</dbReference>
<accession>A0A167CVZ9</accession>
<dbReference type="PROSITE" id="PS50128">
    <property type="entry name" value="SURP"/>
    <property type="match status" value="1"/>
</dbReference>
<keyword evidence="2" id="KW-0472">Membrane</keyword>
<feature type="region of interest" description="Disordered" evidence="1">
    <location>
        <begin position="342"/>
        <end position="364"/>
    </location>
</feature>
<name>A0A167CVZ9_9ASCO</name>
<dbReference type="PANTHER" id="PTHR23140:SF0">
    <property type="entry name" value="U2 SNRNP-ASSOCIATED SURP MOTIF-CONTAINING PROTEIN"/>
    <property type="match status" value="1"/>
</dbReference>
<feature type="domain" description="SURP motif" evidence="3">
    <location>
        <begin position="230"/>
        <end position="273"/>
    </location>
</feature>
<gene>
    <name evidence="4" type="ORF">AWJ20_409</name>
</gene>
<feature type="transmembrane region" description="Helical" evidence="2">
    <location>
        <begin position="460"/>
        <end position="482"/>
    </location>
</feature>
<keyword evidence="2" id="KW-0812">Transmembrane</keyword>
<dbReference type="Proteomes" id="UP000189580">
    <property type="component" value="Chromosome a"/>
</dbReference>
<feature type="region of interest" description="Disordered" evidence="1">
    <location>
        <begin position="135"/>
        <end position="162"/>
    </location>
</feature>